<organism evidence="2 3">
    <name type="scientific">Endobacter medicaginis</name>
    <dbReference type="NCBI Taxonomy" id="1181271"/>
    <lineage>
        <taxon>Bacteria</taxon>
        <taxon>Pseudomonadati</taxon>
        <taxon>Pseudomonadota</taxon>
        <taxon>Alphaproteobacteria</taxon>
        <taxon>Acetobacterales</taxon>
        <taxon>Acetobacteraceae</taxon>
        <taxon>Endobacter</taxon>
    </lineage>
</organism>
<gene>
    <name evidence="2" type="ORF">HUK83_08150</name>
</gene>
<dbReference type="Proteomes" id="UP000565205">
    <property type="component" value="Unassembled WGS sequence"/>
</dbReference>
<proteinExistence type="predicted"/>
<dbReference type="NCBIfam" id="NF002769">
    <property type="entry name" value="PRK02853.1"/>
    <property type="match status" value="1"/>
</dbReference>
<evidence type="ECO:0000313" key="3">
    <source>
        <dbReference type="Proteomes" id="UP000565205"/>
    </source>
</evidence>
<reference evidence="2 3" key="1">
    <citation type="submission" date="2020-06" db="EMBL/GenBank/DDBJ databases">
        <title>Description of novel acetic acid bacteria.</title>
        <authorList>
            <person name="Sombolestani A."/>
        </authorList>
    </citation>
    <scope>NUCLEOTIDE SEQUENCE [LARGE SCALE GENOMIC DNA]</scope>
    <source>
        <strain evidence="2 3">LMG 26838</strain>
    </source>
</reference>
<name>A0A850NMZ7_9PROT</name>
<feature type="region of interest" description="Disordered" evidence="1">
    <location>
        <begin position="1"/>
        <end position="28"/>
    </location>
</feature>
<dbReference type="InterPro" id="IPR008321">
    <property type="entry name" value="UCP032146"/>
</dbReference>
<protein>
    <submittedName>
        <fullName evidence="2">UPF0262 family protein</fullName>
    </submittedName>
</protein>
<evidence type="ECO:0000256" key="1">
    <source>
        <dbReference type="SAM" id="MobiDB-lite"/>
    </source>
</evidence>
<dbReference type="Pfam" id="PF06793">
    <property type="entry name" value="UPF0262"/>
    <property type="match status" value="1"/>
</dbReference>
<evidence type="ECO:0000313" key="2">
    <source>
        <dbReference type="EMBL" id="NVN30304.1"/>
    </source>
</evidence>
<comment type="caution">
    <text evidence="2">The sequence shown here is derived from an EMBL/GenBank/DDBJ whole genome shotgun (WGS) entry which is preliminary data.</text>
</comment>
<dbReference type="AlphaFoldDB" id="A0A850NMZ7"/>
<dbReference type="EMBL" id="JABXXQ010000131">
    <property type="protein sequence ID" value="NVN30304.1"/>
    <property type="molecule type" value="Genomic_DNA"/>
</dbReference>
<accession>A0A850NMZ7</accession>
<sequence length="190" mass="21252">MEDDVPQPADTRAARPKPNEGPREIVPPQRGSLIDVIFDAGGAPAAVRKAPTGHQDRAQAARDLRLSGHFEPVGLTGPYRLHLSVRQTWLVFDIRDRDDEPLHTHALSLSPFRSLIKDYCMIVDSYEEAMAEGASARVQAIDMGRRGLHNEGAELMMERLRDKIEVDFETARRLFTILCVLYPNRPSNAA</sequence>